<gene>
    <name evidence="2" type="ORF">PA6_070_00060</name>
</gene>
<evidence type="ECO:0000313" key="2">
    <source>
        <dbReference type="EMBL" id="GAD65112.1"/>
    </source>
</evidence>
<protein>
    <submittedName>
        <fullName evidence="2">Uncharacterized protein</fullName>
    </submittedName>
</protein>
<evidence type="ECO:0000256" key="1">
    <source>
        <dbReference type="SAM" id="MobiDB-lite"/>
    </source>
</evidence>
<dbReference type="AlphaFoldDB" id="U2ZVI5"/>
<comment type="caution">
    <text evidence="2">The sequence shown here is derived from an EMBL/GenBank/DDBJ whole genome shotgun (WGS) entry which is preliminary data.</text>
</comment>
<dbReference type="Proteomes" id="UP000016560">
    <property type="component" value="Unassembled WGS sequence"/>
</dbReference>
<proteinExistence type="predicted"/>
<sequence>MNSPTHAGIQAPTEPFNFRSPGVNPSLNGREAISWQLLQTFNRHEMPGKTGEVPVPASRHWFFTALNRASRSTSVLPCGASGYRRNWSAS</sequence>
<feature type="region of interest" description="Disordered" evidence="1">
    <location>
        <begin position="1"/>
        <end position="25"/>
    </location>
</feature>
<reference evidence="2" key="1">
    <citation type="submission" date="2024-09" db="EMBL/GenBank/DDBJ databases">
        <title>Whole genome shotgun sequence of Pseudomonas alcaligenes NBRC 14159.</title>
        <authorList>
            <person name="Yoshida I."/>
            <person name="Hosoyama A."/>
            <person name="Tsuchikane K."/>
            <person name="Noguchi M."/>
            <person name="Hirakata S."/>
            <person name="Ando Y."/>
            <person name="Ohji S."/>
            <person name="Yamazoe A."/>
            <person name="Yamazaki S."/>
            <person name="Fujita N."/>
        </authorList>
    </citation>
    <scope>NUCLEOTIDE SEQUENCE</scope>
    <source>
        <strain evidence="2">NBRC 14159</strain>
    </source>
</reference>
<accession>U2ZVI5</accession>
<dbReference type="EMBL" id="BATI01000070">
    <property type="protein sequence ID" value="GAD65112.1"/>
    <property type="molecule type" value="Genomic_DNA"/>
</dbReference>
<organism evidence="2 3">
    <name type="scientific">Aquipseudomonas alcaligenes (strain ATCC 14909 / DSM 50342 / CCUG 1425 / JCM 20561 / NBRC 14159 / NCIMB 9945 / NCTC 10367 / 1577)</name>
    <name type="common">Pseudomonas alcaligenes</name>
    <dbReference type="NCBI Taxonomy" id="1215092"/>
    <lineage>
        <taxon>Bacteria</taxon>
        <taxon>Pseudomonadati</taxon>
        <taxon>Pseudomonadota</taxon>
        <taxon>Gammaproteobacteria</taxon>
        <taxon>Pseudomonadales</taxon>
        <taxon>Pseudomonadaceae</taxon>
        <taxon>Aquipseudomonas</taxon>
    </lineage>
</organism>
<keyword evidence="3" id="KW-1185">Reference proteome</keyword>
<dbReference type="RefSeq" id="WP_021703133.1">
    <property type="nucleotide sequence ID" value="NZ_BATI01000070.1"/>
</dbReference>
<evidence type="ECO:0000313" key="3">
    <source>
        <dbReference type="Proteomes" id="UP000016560"/>
    </source>
</evidence>
<name>U2ZVI5_AQUA1</name>